<dbReference type="GO" id="GO:0005737">
    <property type="term" value="C:cytoplasm"/>
    <property type="evidence" value="ECO:0007669"/>
    <property type="project" value="TreeGrafter"/>
</dbReference>
<proteinExistence type="inferred from homology"/>
<sequence>MGSLFVDDGLHHSAVLGHISQPTSHDPYRYQHGFGNHHASEAFAGVLPRDGTNLPQKHPYGLYAEHLNGTSFVSSRESVLNSWMYRVRPSVAHRPLRPCKISAEVICFSVTPSPRHPVTRDPRRRALGRFSLPVPAKVESCFLPLNPNVDFTPLTHTWGPLSGPVPAHDTPVNFVESLRTIGGHGDPTLKEGLAVHAYAFDADMNRQAFVSNDGEFLIVPTRGILDIQTELGHLRVPPGSLAVVPPGFRFSVNVASFPESAGASGYILEAFGTHFKLPEMGPLGANGLAHVRDFQYPVASFDVDFDPLPLTPTDSHVFHRGGGSPSDWRIITKLAGKFYQYTQPHTPFDVVAWHGRYSPYKYDLSHFNHLTANTDQLDPTAYTVLTAPSKWPGVSLVDFCVFGQKYAVARDTLRIPYHHRTMATELVGIIKGKYGGSVRRLEAGGLSFEQGYMPHGESYDCWRRESERELEVELGRGDFLGFMFHASSHVGLTRWATERHPDIRLEEPGFWDNLRAPFADKLNQASQALETMKAANDAAIHAELTALAFEVMANRRRLSVRSVTDDEDEHNHN</sequence>
<feature type="domain" description="Homogentisate 1,2-dioxygenase N-terminal" evidence="11">
    <location>
        <begin position="29"/>
        <end position="105"/>
    </location>
</feature>
<dbReference type="Proteomes" id="UP000094444">
    <property type="component" value="Unassembled WGS sequence"/>
</dbReference>
<dbReference type="InterPro" id="IPR046451">
    <property type="entry name" value="HgmA_C"/>
</dbReference>
<protein>
    <recommendedName>
        <fullName evidence="4">homogentisate 1,2-dioxygenase</fullName>
        <ecNumber evidence="4">1.13.11.5</ecNumber>
    </recommendedName>
</protein>
<dbReference type="SUPFAM" id="SSF51182">
    <property type="entry name" value="RmlC-like cupins"/>
    <property type="match status" value="2"/>
</dbReference>
<dbReference type="STRING" id="158607.A0A2P5I7J4"/>
<keyword evidence="7" id="KW-0560">Oxidoreductase</keyword>
<feature type="binding site" evidence="9">
    <location>
        <position position="455"/>
    </location>
    <ligand>
        <name>Fe cation</name>
        <dbReference type="ChEBI" id="CHEBI:24875"/>
    </ligand>
</feature>
<evidence type="ECO:0000259" key="11">
    <source>
        <dbReference type="Pfam" id="PF20510"/>
    </source>
</evidence>
<organism evidence="12 13">
    <name type="scientific">Diaporthe helianthi</name>
    <dbReference type="NCBI Taxonomy" id="158607"/>
    <lineage>
        <taxon>Eukaryota</taxon>
        <taxon>Fungi</taxon>
        <taxon>Dikarya</taxon>
        <taxon>Ascomycota</taxon>
        <taxon>Pezizomycotina</taxon>
        <taxon>Sordariomycetes</taxon>
        <taxon>Sordariomycetidae</taxon>
        <taxon>Diaporthales</taxon>
        <taxon>Diaporthaceae</taxon>
        <taxon>Diaporthe</taxon>
    </lineage>
</organism>
<feature type="binding site" evidence="9">
    <location>
        <position position="425"/>
    </location>
    <ligand>
        <name>Fe cation</name>
        <dbReference type="ChEBI" id="CHEBI:24875"/>
    </ligand>
</feature>
<dbReference type="UniPathway" id="UPA00139">
    <property type="reaction ID" value="UER00339"/>
</dbReference>
<dbReference type="CDD" id="cd07000">
    <property type="entry name" value="cupin_HGO_N"/>
    <property type="match status" value="1"/>
</dbReference>
<comment type="similarity">
    <text evidence="3">Belongs to the homogentisate dioxygenase family.</text>
</comment>
<dbReference type="InterPro" id="IPR046452">
    <property type="entry name" value="HgmA_N"/>
</dbReference>
<dbReference type="EMBL" id="MAVT02000184">
    <property type="protein sequence ID" value="POS78474.1"/>
    <property type="molecule type" value="Genomic_DNA"/>
</dbReference>
<feature type="binding site" evidence="9">
    <location>
        <position position="455"/>
    </location>
    <ligand>
        <name>homogentisate</name>
        <dbReference type="ChEBI" id="CHEBI:16169"/>
    </ligand>
</feature>
<evidence type="ECO:0000256" key="3">
    <source>
        <dbReference type="ARBA" id="ARBA00007757"/>
    </source>
</evidence>
<evidence type="ECO:0000313" key="13">
    <source>
        <dbReference type="Proteomes" id="UP000094444"/>
    </source>
</evidence>
<dbReference type="InParanoid" id="A0A2P5I7J4"/>
<dbReference type="Gene3D" id="2.60.120.10">
    <property type="entry name" value="Jelly Rolls"/>
    <property type="match status" value="1"/>
</dbReference>
<evidence type="ECO:0000256" key="8">
    <source>
        <dbReference type="ARBA" id="ARBA00023004"/>
    </source>
</evidence>
<feature type="binding site" evidence="9">
    <location>
        <position position="419"/>
    </location>
    <ligand>
        <name>Fe cation</name>
        <dbReference type="ChEBI" id="CHEBI:24875"/>
    </ligand>
</feature>
<dbReference type="PANTHER" id="PTHR11056:SF0">
    <property type="entry name" value="HOMOGENTISATE 1,2-DIOXYGENASE"/>
    <property type="match status" value="1"/>
</dbReference>
<dbReference type="PANTHER" id="PTHR11056">
    <property type="entry name" value="HOMOGENTISATE 1,2-DIOXYGENASE"/>
    <property type="match status" value="1"/>
</dbReference>
<evidence type="ECO:0000313" key="12">
    <source>
        <dbReference type="EMBL" id="POS78474.1"/>
    </source>
</evidence>
<dbReference type="Pfam" id="PF20510">
    <property type="entry name" value="HgmA_N"/>
    <property type="match status" value="2"/>
</dbReference>
<name>A0A2P5I7J4_DIAHE</name>
<evidence type="ECO:0000256" key="4">
    <source>
        <dbReference type="ARBA" id="ARBA00013127"/>
    </source>
</evidence>
<dbReference type="EC" id="1.13.11.5" evidence="4"/>
<dbReference type="InterPro" id="IPR014710">
    <property type="entry name" value="RmlC-like_jellyroll"/>
</dbReference>
<evidence type="ECO:0000256" key="1">
    <source>
        <dbReference type="ARBA" id="ARBA00001962"/>
    </source>
</evidence>
<evidence type="ECO:0000256" key="5">
    <source>
        <dbReference type="ARBA" id="ARBA00022723"/>
    </source>
</evidence>
<accession>A0A2P5I7J4</accession>
<comment type="caution">
    <text evidence="12">The sequence shown here is derived from an EMBL/GenBank/DDBJ whole genome shotgun (WGS) entry which is preliminary data.</text>
</comment>
<dbReference type="AlphaFoldDB" id="A0A2P5I7J4"/>
<comment type="cofactor">
    <cofactor evidence="1 9">
        <name>Fe cation</name>
        <dbReference type="ChEBI" id="CHEBI:24875"/>
    </cofactor>
</comment>
<feature type="binding site" evidence="9">
    <location>
        <position position="434"/>
    </location>
    <ligand>
        <name>homogentisate</name>
        <dbReference type="ChEBI" id="CHEBI:16169"/>
    </ligand>
</feature>
<evidence type="ECO:0000256" key="6">
    <source>
        <dbReference type="ARBA" id="ARBA00022964"/>
    </source>
</evidence>
<evidence type="ECO:0000256" key="7">
    <source>
        <dbReference type="ARBA" id="ARBA00023002"/>
    </source>
</evidence>
<keyword evidence="13" id="KW-1185">Reference proteome</keyword>
<dbReference type="InterPro" id="IPR005708">
    <property type="entry name" value="Homogentis_dOase"/>
</dbReference>
<keyword evidence="6" id="KW-0223">Dioxygenase</keyword>
<evidence type="ECO:0000259" key="10">
    <source>
        <dbReference type="Pfam" id="PF04209"/>
    </source>
</evidence>
<gene>
    <name evidence="12" type="ORF">DHEL01_v203147</name>
</gene>
<feature type="domain" description="Homogentisate 1,2-dioxygenase N-terminal" evidence="11">
    <location>
        <begin position="152"/>
        <end position="364"/>
    </location>
</feature>
<dbReference type="GO" id="GO:0004411">
    <property type="term" value="F:homogentisate 1,2-dioxygenase activity"/>
    <property type="evidence" value="ECO:0007669"/>
    <property type="project" value="UniProtKB-EC"/>
</dbReference>
<comment type="pathway">
    <text evidence="2">Amino-acid degradation; L-phenylalanine degradation; acetoacetate and fumarate from L-phenylalanine: step 4/6.</text>
</comment>
<dbReference type="InterPro" id="IPR011051">
    <property type="entry name" value="RmlC_Cupin_sf"/>
</dbReference>
<feature type="domain" description="Homogentisate 1,2-dioxygenase C-terminal" evidence="10">
    <location>
        <begin position="371"/>
        <end position="514"/>
    </location>
</feature>
<evidence type="ECO:0000256" key="2">
    <source>
        <dbReference type="ARBA" id="ARBA00004704"/>
    </source>
</evidence>
<dbReference type="GO" id="GO:0006559">
    <property type="term" value="P:L-phenylalanine catabolic process"/>
    <property type="evidence" value="ECO:0007669"/>
    <property type="project" value="UniProtKB-UniPathway"/>
</dbReference>
<reference evidence="12" key="1">
    <citation type="submission" date="2017-09" db="EMBL/GenBank/DDBJ databases">
        <title>Polyketide synthases of a Diaporthe helianthi virulent isolate.</title>
        <authorList>
            <person name="Baroncelli R."/>
        </authorList>
    </citation>
    <scope>NUCLEOTIDE SEQUENCE [LARGE SCALE GENOMIC DNA]</scope>
    <source>
        <strain evidence="12">7/96</strain>
    </source>
</reference>
<keyword evidence="8 9" id="KW-0408">Iron</keyword>
<dbReference type="OrthoDB" id="1689029at2759"/>
<evidence type="ECO:0000256" key="9">
    <source>
        <dbReference type="PIRSR" id="PIRSR605708-2"/>
    </source>
</evidence>
<dbReference type="Pfam" id="PF04209">
    <property type="entry name" value="HgmA_C"/>
    <property type="match status" value="1"/>
</dbReference>
<dbReference type="GO" id="GO:0006570">
    <property type="term" value="P:tyrosine metabolic process"/>
    <property type="evidence" value="ECO:0007669"/>
    <property type="project" value="InterPro"/>
</dbReference>
<dbReference type="GO" id="GO:0046872">
    <property type="term" value="F:metal ion binding"/>
    <property type="evidence" value="ECO:0007669"/>
    <property type="project" value="UniProtKB-KW"/>
</dbReference>
<keyword evidence="5 9" id="KW-0479">Metal-binding</keyword>